<reference evidence="2 3" key="1">
    <citation type="journal article" date="2017" name="Plant Biotechnol. J.">
        <title>A comprehensive draft genome sequence for lupin (Lupinus angustifolius), an emerging health food: insights into plant-microbe interactions and legume evolution.</title>
        <authorList>
            <person name="Hane J.K."/>
            <person name="Ming Y."/>
            <person name="Kamphuis L.G."/>
            <person name="Nelson M.N."/>
            <person name="Garg G."/>
            <person name="Atkins C.A."/>
            <person name="Bayer P.E."/>
            <person name="Bravo A."/>
            <person name="Bringans S."/>
            <person name="Cannon S."/>
            <person name="Edwards D."/>
            <person name="Foley R."/>
            <person name="Gao L.L."/>
            <person name="Harrison M.J."/>
            <person name="Huang W."/>
            <person name="Hurgobin B."/>
            <person name="Li S."/>
            <person name="Liu C.W."/>
            <person name="McGrath A."/>
            <person name="Morahan G."/>
            <person name="Murray J."/>
            <person name="Weller J."/>
            <person name="Jian J."/>
            <person name="Singh K.B."/>
        </authorList>
    </citation>
    <scope>NUCLEOTIDE SEQUENCE [LARGE SCALE GENOMIC DNA]</scope>
    <source>
        <strain evidence="3">cv. Tanjil</strain>
        <tissue evidence="2">Whole plant</tissue>
    </source>
</reference>
<protein>
    <submittedName>
        <fullName evidence="2">Uncharacterized protein</fullName>
    </submittedName>
</protein>
<organism evidence="2 3">
    <name type="scientific">Lupinus angustifolius</name>
    <name type="common">Narrow-leaved blue lupine</name>
    <dbReference type="NCBI Taxonomy" id="3871"/>
    <lineage>
        <taxon>Eukaryota</taxon>
        <taxon>Viridiplantae</taxon>
        <taxon>Streptophyta</taxon>
        <taxon>Embryophyta</taxon>
        <taxon>Tracheophyta</taxon>
        <taxon>Spermatophyta</taxon>
        <taxon>Magnoliopsida</taxon>
        <taxon>eudicotyledons</taxon>
        <taxon>Gunneridae</taxon>
        <taxon>Pentapetalae</taxon>
        <taxon>rosids</taxon>
        <taxon>fabids</taxon>
        <taxon>Fabales</taxon>
        <taxon>Fabaceae</taxon>
        <taxon>Papilionoideae</taxon>
        <taxon>50 kb inversion clade</taxon>
        <taxon>genistoids sensu lato</taxon>
        <taxon>core genistoids</taxon>
        <taxon>Genisteae</taxon>
        <taxon>Lupinus</taxon>
    </lineage>
</organism>
<name>A0A4P1RFP7_LUPAN</name>
<gene>
    <name evidence="2" type="ORF">TanjilG_32058</name>
</gene>
<evidence type="ECO:0000313" key="2">
    <source>
        <dbReference type="EMBL" id="OIW09909.1"/>
    </source>
</evidence>
<evidence type="ECO:0000313" key="3">
    <source>
        <dbReference type="Proteomes" id="UP000188354"/>
    </source>
</evidence>
<accession>A0A4P1RFP7</accession>
<dbReference type="Gramene" id="OIW09909">
    <property type="protein sequence ID" value="OIW09909"/>
    <property type="gene ID" value="TanjilG_32058"/>
</dbReference>
<feature type="compositionally biased region" description="Low complexity" evidence="1">
    <location>
        <begin position="66"/>
        <end position="77"/>
    </location>
</feature>
<proteinExistence type="predicted"/>
<feature type="compositionally biased region" description="Basic and acidic residues" evidence="1">
    <location>
        <begin position="81"/>
        <end position="90"/>
    </location>
</feature>
<feature type="region of interest" description="Disordered" evidence="1">
    <location>
        <begin position="65"/>
        <end position="98"/>
    </location>
</feature>
<dbReference type="EMBL" id="CM007366">
    <property type="protein sequence ID" value="OIW09909.1"/>
    <property type="molecule type" value="Genomic_DNA"/>
</dbReference>
<sequence>MLCSRRLCLPQRPQIRGMSIGLPPAPKPGTVAIPPCILPSPLHHFSSCSLPHALQELMVLVPQGRESSSGEGEGLSSIAKVKVEEGEHRGTINLEEER</sequence>
<evidence type="ECO:0000256" key="1">
    <source>
        <dbReference type="SAM" id="MobiDB-lite"/>
    </source>
</evidence>
<keyword evidence="3" id="KW-1185">Reference proteome</keyword>
<dbReference type="Proteomes" id="UP000188354">
    <property type="component" value="Chromosome LG06"/>
</dbReference>
<dbReference type="AlphaFoldDB" id="A0A4P1RFP7"/>